<feature type="region of interest" description="Disordered" evidence="2">
    <location>
        <begin position="282"/>
        <end position="309"/>
    </location>
</feature>
<comment type="caution">
    <text evidence="4">The sequence shown here is derived from an EMBL/GenBank/DDBJ whole genome shotgun (WGS) entry which is preliminary data.</text>
</comment>
<dbReference type="SMART" id="SM00343">
    <property type="entry name" value="ZnF_C2HC"/>
    <property type="match status" value="2"/>
</dbReference>
<dbReference type="Gene3D" id="4.10.60.10">
    <property type="entry name" value="Zinc finger, CCHC-type"/>
    <property type="match status" value="1"/>
</dbReference>
<dbReference type="Proteomes" id="UP000821837">
    <property type="component" value="Unassembled WGS sequence"/>
</dbReference>
<dbReference type="GO" id="GO:0003676">
    <property type="term" value="F:nucleic acid binding"/>
    <property type="evidence" value="ECO:0007669"/>
    <property type="project" value="InterPro"/>
</dbReference>
<feature type="compositionally biased region" description="Polar residues" evidence="2">
    <location>
        <begin position="296"/>
        <end position="309"/>
    </location>
</feature>
<dbReference type="PANTHER" id="PTHR47331:SF5">
    <property type="entry name" value="RIBONUCLEASE H"/>
    <property type="match status" value="1"/>
</dbReference>
<feature type="region of interest" description="Disordered" evidence="2">
    <location>
        <begin position="86"/>
        <end position="115"/>
    </location>
</feature>
<dbReference type="PANTHER" id="PTHR47331">
    <property type="entry name" value="PHD-TYPE DOMAIN-CONTAINING PROTEIN"/>
    <property type="match status" value="1"/>
</dbReference>
<dbReference type="PROSITE" id="PS00141">
    <property type="entry name" value="ASP_PROTEASE"/>
    <property type="match status" value="1"/>
</dbReference>
<dbReference type="GO" id="GO:0006508">
    <property type="term" value="P:proteolysis"/>
    <property type="evidence" value="ECO:0007669"/>
    <property type="project" value="InterPro"/>
</dbReference>
<evidence type="ECO:0000313" key="5">
    <source>
        <dbReference type="Proteomes" id="UP000821837"/>
    </source>
</evidence>
<dbReference type="GO" id="GO:0008270">
    <property type="term" value="F:zinc ion binding"/>
    <property type="evidence" value="ECO:0007669"/>
    <property type="project" value="UniProtKB-KW"/>
</dbReference>
<feature type="compositionally biased region" description="Low complexity" evidence="2">
    <location>
        <begin position="102"/>
        <end position="115"/>
    </location>
</feature>
<sequence>MDQLRTKRGFVRTAITKALSTLDALLADSTTPTGRLQEILDLIVVKNAQLVHFDSEIQAALHDDELEADLTTAYEYEEKVSYAQTRVRRATAPRPPTPPASVPVTASPTSVTSGPPDLSILYRQRQKEALLAENADASQGAQSQQVKDLMNFIRVQIEMREESGLEEATWSTSRQHPQREFRPPQPPLLSAAALSAEVRPPYSRPCLLCNSPEHTIQECSERITPEDKRRRLQVDKLCFRCAKRNHFANDCRTSRFLRCHQCTGRHLTSLCDINNVRNRSQRAGNASAPQDRALGSATNPSRATSVSTSGAGLTPVLLQTGRAWAIAPEKTVLGRFLLDTGSQRSFVRQDIARALKCPVRGTERLTLFTFGKTQRPATLTCERVAVTLRSQHSSNETTIEALAIPEISPVTSPPADGELVTMMTRQGMLPADARPEATTFREDEISVLIESDIYWDVATGQITRLSPQLTAAETLFGWTIQGTLSNLAQGSRTRATSLFIAVEEATESDTALDMRIANLWCIDSLGVQDSPDSSQSDSIALEVFENDVSKKVERYEVPLLLREPGLETGQSNYDLAKQRLLMQLRRFRQQPDLLVGYDDNIKAYFNESHAEQVPDNDTVPKPNGVIRRDAVTTKLRVVFDASSHAPGQPSLNNVLMKGPKMDADLLKLLFNFMPGIMSLRHPIMIPGGDASTAVNLRRRVQHRQALTDHLWKRWRKEYLLLLRSAHEAAPKTPPRLQVGDIVMVHDDSPPITWKMARVTELLPGRDNIARACCLRLASGSIIRRPVQKVYLLEAGSTS</sequence>
<dbReference type="PROSITE" id="PS50158">
    <property type="entry name" value="ZF_CCHC"/>
    <property type="match status" value="1"/>
</dbReference>
<evidence type="ECO:0000256" key="1">
    <source>
        <dbReference type="PROSITE-ProRule" id="PRU00047"/>
    </source>
</evidence>
<reference evidence="4" key="1">
    <citation type="journal article" date="2020" name="Cell">
        <title>Large-Scale Comparative Analyses of Tick Genomes Elucidate Their Genetic Diversity and Vector Capacities.</title>
        <authorList>
            <consortium name="Tick Genome and Microbiome Consortium (TIGMIC)"/>
            <person name="Jia N."/>
            <person name="Wang J."/>
            <person name="Shi W."/>
            <person name="Du L."/>
            <person name="Sun Y."/>
            <person name="Zhan W."/>
            <person name="Jiang J.F."/>
            <person name="Wang Q."/>
            <person name="Zhang B."/>
            <person name="Ji P."/>
            <person name="Bell-Sakyi L."/>
            <person name="Cui X.M."/>
            <person name="Yuan T.T."/>
            <person name="Jiang B.G."/>
            <person name="Yang W.F."/>
            <person name="Lam T.T."/>
            <person name="Chang Q.C."/>
            <person name="Ding S.J."/>
            <person name="Wang X.J."/>
            <person name="Zhu J.G."/>
            <person name="Ruan X.D."/>
            <person name="Zhao L."/>
            <person name="Wei J.T."/>
            <person name="Ye R.Z."/>
            <person name="Que T.C."/>
            <person name="Du C.H."/>
            <person name="Zhou Y.H."/>
            <person name="Cheng J.X."/>
            <person name="Dai P.F."/>
            <person name="Guo W.B."/>
            <person name="Han X.H."/>
            <person name="Huang E.J."/>
            <person name="Li L.F."/>
            <person name="Wei W."/>
            <person name="Gao Y.C."/>
            <person name="Liu J.Z."/>
            <person name="Shao H.Z."/>
            <person name="Wang X."/>
            <person name="Wang C.C."/>
            <person name="Yang T.C."/>
            <person name="Huo Q.B."/>
            <person name="Li W."/>
            <person name="Chen H.Y."/>
            <person name="Chen S.E."/>
            <person name="Zhou L.G."/>
            <person name="Ni X.B."/>
            <person name="Tian J.H."/>
            <person name="Sheng Y."/>
            <person name="Liu T."/>
            <person name="Pan Y.S."/>
            <person name="Xia L.Y."/>
            <person name="Li J."/>
            <person name="Zhao F."/>
            <person name="Cao W.C."/>
        </authorList>
    </citation>
    <scope>NUCLEOTIDE SEQUENCE</scope>
    <source>
        <strain evidence="4">Rsan-2018</strain>
    </source>
</reference>
<dbReference type="EMBL" id="JABSTV010001253">
    <property type="protein sequence ID" value="KAH7943210.1"/>
    <property type="molecule type" value="Genomic_DNA"/>
</dbReference>
<evidence type="ECO:0000259" key="3">
    <source>
        <dbReference type="PROSITE" id="PS50158"/>
    </source>
</evidence>
<reference evidence="4" key="2">
    <citation type="submission" date="2021-09" db="EMBL/GenBank/DDBJ databases">
        <authorList>
            <person name="Jia N."/>
            <person name="Wang J."/>
            <person name="Shi W."/>
            <person name="Du L."/>
            <person name="Sun Y."/>
            <person name="Zhan W."/>
            <person name="Jiang J."/>
            <person name="Wang Q."/>
            <person name="Zhang B."/>
            <person name="Ji P."/>
            <person name="Sakyi L.B."/>
            <person name="Cui X."/>
            <person name="Yuan T."/>
            <person name="Jiang B."/>
            <person name="Yang W."/>
            <person name="Lam T.T.-Y."/>
            <person name="Chang Q."/>
            <person name="Ding S."/>
            <person name="Wang X."/>
            <person name="Zhu J."/>
            <person name="Ruan X."/>
            <person name="Zhao L."/>
            <person name="Wei J."/>
            <person name="Que T."/>
            <person name="Du C."/>
            <person name="Cheng J."/>
            <person name="Dai P."/>
            <person name="Han X."/>
            <person name="Huang E."/>
            <person name="Gao Y."/>
            <person name="Liu J."/>
            <person name="Shao H."/>
            <person name="Ye R."/>
            <person name="Li L."/>
            <person name="Wei W."/>
            <person name="Wang X."/>
            <person name="Wang C."/>
            <person name="Huo Q."/>
            <person name="Li W."/>
            <person name="Guo W."/>
            <person name="Chen H."/>
            <person name="Chen S."/>
            <person name="Zhou L."/>
            <person name="Zhou L."/>
            <person name="Ni X."/>
            <person name="Tian J."/>
            <person name="Zhou Y."/>
            <person name="Sheng Y."/>
            <person name="Liu T."/>
            <person name="Pan Y."/>
            <person name="Xia L."/>
            <person name="Li J."/>
            <person name="Zhao F."/>
            <person name="Cao W."/>
        </authorList>
    </citation>
    <scope>NUCLEOTIDE SEQUENCE</scope>
    <source>
        <strain evidence="4">Rsan-2018</strain>
        <tissue evidence="4">Larvae</tissue>
    </source>
</reference>
<evidence type="ECO:0000313" key="4">
    <source>
        <dbReference type="EMBL" id="KAH7943210.1"/>
    </source>
</evidence>
<feature type="domain" description="CCHC-type" evidence="3">
    <location>
        <begin position="238"/>
        <end position="252"/>
    </location>
</feature>
<keyword evidence="1" id="KW-0863">Zinc-finger</keyword>
<accession>A0A9D4SQA3</accession>
<feature type="region of interest" description="Disordered" evidence="2">
    <location>
        <begin position="163"/>
        <end position="184"/>
    </location>
</feature>
<keyword evidence="1" id="KW-0479">Metal-binding</keyword>
<dbReference type="AlphaFoldDB" id="A0A9D4SQA3"/>
<gene>
    <name evidence="4" type="ORF">HPB52_006522</name>
</gene>
<protein>
    <recommendedName>
        <fullName evidence="3">CCHC-type domain-containing protein</fullName>
    </recommendedName>
</protein>
<dbReference type="VEuPathDB" id="VectorBase:RSAN_034025"/>
<keyword evidence="1" id="KW-0862">Zinc</keyword>
<proteinExistence type="predicted"/>
<dbReference type="InterPro" id="IPR040676">
    <property type="entry name" value="DUF5641"/>
</dbReference>
<dbReference type="VEuPathDB" id="VectorBase:RSAN_034618"/>
<name>A0A9D4SQA3_RHISA</name>
<dbReference type="Pfam" id="PF18701">
    <property type="entry name" value="DUF5641"/>
    <property type="match status" value="1"/>
</dbReference>
<organism evidence="4 5">
    <name type="scientific">Rhipicephalus sanguineus</name>
    <name type="common">Brown dog tick</name>
    <name type="synonym">Ixodes sanguineus</name>
    <dbReference type="NCBI Taxonomy" id="34632"/>
    <lineage>
        <taxon>Eukaryota</taxon>
        <taxon>Metazoa</taxon>
        <taxon>Ecdysozoa</taxon>
        <taxon>Arthropoda</taxon>
        <taxon>Chelicerata</taxon>
        <taxon>Arachnida</taxon>
        <taxon>Acari</taxon>
        <taxon>Parasitiformes</taxon>
        <taxon>Ixodida</taxon>
        <taxon>Ixodoidea</taxon>
        <taxon>Ixodidae</taxon>
        <taxon>Rhipicephalinae</taxon>
        <taxon>Rhipicephalus</taxon>
        <taxon>Rhipicephalus</taxon>
    </lineage>
</organism>
<dbReference type="GO" id="GO:0004190">
    <property type="term" value="F:aspartic-type endopeptidase activity"/>
    <property type="evidence" value="ECO:0007669"/>
    <property type="project" value="InterPro"/>
</dbReference>
<keyword evidence="5" id="KW-1185">Reference proteome</keyword>
<dbReference type="InterPro" id="IPR001878">
    <property type="entry name" value="Znf_CCHC"/>
</dbReference>
<dbReference type="InterPro" id="IPR001969">
    <property type="entry name" value="Aspartic_peptidase_AS"/>
</dbReference>
<evidence type="ECO:0000256" key="2">
    <source>
        <dbReference type="SAM" id="MobiDB-lite"/>
    </source>
</evidence>